<dbReference type="InParanoid" id="A0A0G4GYI5"/>
<keyword evidence="6" id="KW-0255">Endonuclease</keyword>
<dbReference type="OrthoDB" id="430326at2759"/>
<dbReference type="Proteomes" id="UP000041254">
    <property type="component" value="Unassembled WGS sequence"/>
</dbReference>
<dbReference type="OMA" id="WTFINTI"/>
<evidence type="ECO:0000256" key="8">
    <source>
        <dbReference type="ARBA" id="ARBA00022884"/>
    </source>
</evidence>
<sequence>MEGFARYVASALKKVQRNIEKCASPSPDQLEDFLETTVTAIRQLTAKAPDEVKDTVVDAFRSFWHVRRNEPIDGGDLSVDSLLRALEALHAAYPVQNKHAADGEEGGGARKRPLRVAAAVPTDEELDDLSLAVRKMWQLDDNRLTPNVEYRINLQGGKRVHDRRDMASDHLIEYVSPEAFERPTVKAFMRLLDNYVREAGVEERVSKAEKREVWDFLHAIGDTGPMQYLAKYVSMKGVSGIDDLDDLLAEMHRMWFSLYRRETRRDSSGFEHVFLGEEKDGKTVGFHNWIQFYLEERKGRVDYRGYVLPRRRGRPNDFASDDASEFQLVTIQFKWEGDLKGVGSMFVGTSPEFEMAVYSLLALLGRERLEVSLPLGPDQDNVMVEVTVHTFSSRYGKRVSTAYPSAVE</sequence>
<evidence type="ECO:0000256" key="10">
    <source>
        <dbReference type="ARBA" id="ARBA00023239"/>
    </source>
</evidence>
<gene>
    <name evidence="12" type="ORF">Vbra_19124</name>
</gene>
<keyword evidence="8" id="KW-0694">RNA-binding</keyword>
<dbReference type="InterPro" id="IPR037227">
    <property type="entry name" value="EndoU-like"/>
</dbReference>
<dbReference type="GO" id="GO:0004521">
    <property type="term" value="F:RNA endonuclease activity"/>
    <property type="evidence" value="ECO:0007669"/>
    <property type="project" value="InterPro"/>
</dbReference>
<keyword evidence="5" id="KW-0479">Metal-binding</keyword>
<dbReference type="PANTHER" id="PTHR12439:SF11">
    <property type="entry name" value="URIDYLATE-SPECIFIC ENDORIBONUCLEASE"/>
    <property type="match status" value="1"/>
</dbReference>
<dbReference type="CDD" id="cd21159">
    <property type="entry name" value="XendoU"/>
    <property type="match status" value="1"/>
</dbReference>
<dbReference type="InterPro" id="IPR018998">
    <property type="entry name" value="EndoU_C"/>
</dbReference>
<keyword evidence="4" id="KW-0540">Nuclease</keyword>
<evidence type="ECO:0000256" key="1">
    <source>
        <dbReference type="ARBA" id="ARBA00001936"/>
    </source>
</evidence>
<evidence type="ECO:0000313" key="12">
    <source>
        <dbReference type="EMBL" id="CEM36185.1"/>
    </source>
</evidence>
<comment type="cofactor">
    <cofactor evidence="1">
        <name>Mn(2+)</name>
        <dbReference type="ChEBI" id="CHEBI:29035"/>
    </cofactor>
</comment>
<dbReference type="GO" id="GO:0046872">
    <property type="term" value="F:metal ion binding"/>
    <property type="evidence" value="ECO:0007669"/>
    <property type="project" value="UniProtKB-KW"/>
</dbReference>
<evidence type="ECO:0000256" key="3">
    <source>
        <dbReference type="ARBA" id="ARBA00011245"/>
    </source>
</evidence>
<dbReference type="Pfam" id="PF09412">
    <property type="entry name" value="XendoU"/>
    <property type="match status" value="1"/>
</dbReference>
<organism evidence="12 13">
    <name type="scientific">Vitrella brassicaformis (strain CCMP3155)</name>
    <dbReference type="NCBI Taxonomy" id="1169540"/>
    <lineage>
        <taxon>Eukaryota</taxon>
        <taxon>Sar</taxon>
        <taxon>Alveolata</taxon>
        <taxon>Colpodellida</taxon>
        <taxon>Vitrellaceae</taxon>
        <taxon>Vitrella</taxon>
    </lineage>
</organism>
<comment type="subunit">
    <text evidence="3">Monomer.</text>
</comment>
<protein>
    <recommendedName>
        <fullName evidence="11">EndoU domain-containing protein</fullName>
    </recommendedName>
</protein>
<feature type="domain" description="EndoU" evidence="11">
    <location>
        <begin position="125"/>
        <end position="408"/>
    </location>
</feature>
<evidence type="ECO:0000259" key="11">
    <source>
        <dbReference type="PROSITE" id="PS51959"/>
    </source>
</evidence>
<accession>A0A0G4GYI5</accession>
<dbReference type="PANTHER" id="PTHR12439">
    <property type="entry name" value="PLACENTAL PROTEIN 11-RELATED"/>
    <property type="match status" value="1"/>
</dbReference>
<dbReference type="AlphaFoldDB" id="A0A0G4GYI5"/>
<dbReference type="VEuPathDB" id="CryptoDB:Vbra_19124"/>
<dbReference type="SUPFAM" id="SSF142877">
    <property type="entry name" value="EndoU-like"/>
    <property type="match status" value="1"/>
</dbReference>
<dbReference type="PROSITE" id="PS51959">
    <property type="entry name" value="ENDOU"/>
    <property type="match status" value="1"/>
</dbReference>
<dbReference type="PhylomeDB" id="A0A0G4GYI5"/>
<evidence type="ECO:0000256" key="5">
    <source>
        <dbReference type="ARBA" id="ARBA00022723"/>
    </source>
</evidence>
<dbReference type="GO" id="GO:0016829">
    <property type="term" value="F:lyase activity"/>
    <property type="evidence" value="ECO:0007669"/>
    <property type="project" value="UniProtKB-KW"/>
</dbReference>
<dbReference type="GO" id="GO:0003723">
    <property type="term" value="F:RNA binding"/>
    <property type="evidence" value="ECO:0007669"/>
    <property type="project" value="UniProtKB-KW"/>
</dbReference>
<keyword evidence="7" id="KW-0378">Hydrolase</keyword>
<evidence type="ECO:0000256" key="7">
    <source>
        <dbReference type="ARBA" id="ARBA00022801"/>
    </source>
</evidence>
<keyword evidence="13" id="KW-1185">Reference proteome</keyword>
<evidence type="ECO:0000256" key="2">
    <source>
        <dbReference type="ARBA" id="ARBA00010168"/>
    </source>
</evidence>
<evidence type="ECO:0000256" key="6">
    <source>
        <dbReference type="ARBA" id="ARBA00022759"/>
    </source>
</evidence>
<evidence type="ECO:0000256" key="9">
    <source>
        <dbReference type="ARBA" id="ARBA00023211"/>
    </source>
</evidence>
<evidence type="ECO:0000313" key="13">
    <source>
        <dbReference type="Proteomes" id="UP000041254"/>
    </source>
</evidence>
<evidence type="ECO:0000256" key="4">
    <source>
        <dbReference type="ARBA" id="ARBA00022722"/>
    </source>
</evidence>
<reference evidence="12 13" key="1">
    <citation type="submission" date="2014-11" db="EMBL/GenBank/DDBJ databases">
        <authorList>
            <person name="Zhu J."/>
            <person name="Qi W."/>
            <person name="Song R."/>
        </authorList>
    </citation>
    <scope>NUCLEOTIDE SEQUENCE [LARGE SCALE GENOMIC DNA]</scope>
</reference>
<comment type="similarity">
    <text evidence="2">Belongs to the ENDOU family.</text>
</comment>
<name>A0A0G4GYI5_VITBC</name>
<dbReference type="InterPro" id="IPR039787">
    <property type="entry name" value="ENDOU"/>
</dbReference>
<keyword evidence="9" id="KW-0464">Manganese</keyword>
<dbReference type="GO" id="GO:0016787">
    <property type="term" value="F:hydrolase activity"/>
    <property type="evidence" value="ECO:0007669"/>
    <property type="project" value="UniProtKB-KW"/>
</dbReference>
<proteinExistence type="inferred from homology"/>
<keyword evidence="10" id="KW-0456">Lyase</keyword>
<dbReference type="EMBL" id="CDMY01000878">
    <property type="protein sequence ID" value="CEM36185.1"/>
    <property type="molecule type" value="Genomic_DNA"/>
</dbReference>